<evidence type="ECO:0000256" key="1">
    <source>
        <dbReference type="ARBA" id="ARBA00022490"/>
    </source>
</evidence>
<feature type="transmembrane region" description="Helical" evidence="9">
    <location>
        <begin position="40"/>
        <end position="59"/>
    </location>
</feature>
<dbReference type="GO" id="GO:0005506">
    <property type="term" value="F:iron ion binding"/>
    <property type="evidence" value="ECO:0007669"/>
    <property type="project" value="UniProtKB-UniRule"/>
</dbReference>
<feature type="binding site" evidence="8">
    <location>
        <position position="266"/>
    </location>
    <ligand>
        <name>substrate</name>
    </ligand>
</feature>
<dbReference type="GO" id="GO:0061711">
    <property type="term" value="F:tRNA N(6)-L-threonylcarbamoyladenine synthase activity"/>
    <property type="evidence" value="ECO:0007669"/>
    <property type="project" value="UniProtKB-EC"/>
</dbReference>
<dbReference type="STRING" id="118168.MC7420_458"/>
<dbReference type="InterPro" id="IPR017861">
    <property type="entry name" value="KAE1/TsaD"/>
</dbReference>
<comment type="similarity">
    <text evidence="8">Belongs to the KAE1 / TsaD family.</text>
</comment>
<keyword evidence="11" id="KW-0378">Hydrolase</keyword>
<comment type="function">
    <text evidence="8">Required for the formation of a threonylcarbamoyl group on adenosine at position 37 (t(6)A37) in tRNAs that read codons beginning with adenine. Is involved in the transfer of the threonylcarbamoyl moiety of threonylcarbamoyl-AMP (TC-AMP) to the N6 group of A37, together with TsaE and TsaB. TsaD likely plays a direct catalytic role in this reaction.</text>
</comment>
<dbReference type="GO" id="GO:0006508">
    <property type="term" value="P:proteolysis"/>
    <property type="evidence" value="ECO:0007669"/>
    <property type="project" value="UniProtKB-KW"/>
</dbReference>
<dbReference type="GO" id="GO:0005737">
    <property type="term" value="C:cytoplasm"/>
    <property type="evidence" value="ECO:0007669"/>
    <property type="project" value="UniProtKB-SubCell"/>
</dbReference>
<keyword evidence="9" id="KW-1133">Transmembrane helix</keyword>
<proteinExistence type="inferred from homology"/>
<comment type="catalytic activity">
    <reaction evidence="7 8">
        <text>L-threonylcarbamoyladenylate + adenosine(37) in tRNA = N(6)-L-threonylcarbamoyladenosine(37) in tRNA + AMP + H(+)</text>
        <dbReference type="Rhea" id="RHEA:37059"/>
        <dbReference type="Rhea" id="RHEA-COMP:10162"/>
        <dbReference type="Rhea" id="RHEA-COMP:10163"/>
        <dbReference type="ChEBI" id="CHEBI:15378"/>
        <dbReference type="ChEBI" id="CHEBI:73682"/>
        <dbReference type="ChEBI" id="CHEBI:74411"/>
        <dbReference type="ChEBI" id="CHEBI:74418"/>
        <dbReference type="ChEBI" id="CHEBI:456215"/>
        <dbReference type="EC" id="2.3.1.234"/>
    </reaction>
</comment>
<sequence length="434" mass="46392">MYWSYSASLVEIQPLSPTSGRTRAVALIPKAEKLFVYTKVFRFPTLASLVFAVIFYTGILSKDFTILLNKLRCNLSISGDGRMACVLAIETSCDETAVAVVHDRTCCSNVVASQIPVHQPYGGIVPEVASRSHLEMINTAIAQALTEANLGWEAIDGIAATCAPGLVGSLLMGLTAAKTLAMVHNKPFLGVHHLEGHIYATYLIEPELAPPFLCLLVSGGHTSLIYVKDCGVYEMLGSTRDDAAGEAFDKVARLLHLGYPGGPAIDRLAKEGNSHAFKLPEGRVSRPSGGYHPYDSSFSGLKTAVLRLVQKLEQEGDELPVADLAASFQETVARSLTKRAVNCAIDYGLTTIAVGGGVAANSGLRQHLQAAASAHNLRVLFPPIKYCTDNAAMIGCAAADHLNRGHTSPLTIGVQSRLPITKVMEFYPQSTGDR</sequence>
<evidence type="ECO:0000256" key="6">
    <source>
        <dbReference type="ARBA" id="ARBA00023315"/>
    </source>
</evidence>
<dbReference type="PANTHER" id="PTHR11735">
    <property type="entry name" value="TRNA N6-ADENOSINE THREONYLCARBAMOYLTRANSFERASE"/>
    <property type="match status" value="1"/>
</dbReference>
<dbReference type="InterPro" id="IPR017860">
    <property type="entry name" value="Peptidase_M22_CS"/>
</dbReference>
<keyword evidence="2 8" id="KW-0808">Transferase</keyword>
<feature type="binding site" evidence="8">
    <location>
        <position position="262"/>
    </location>
    <ligand>
        <name>substrate</name>
    </ligand>
</feature>
<dbReference type="Pfam" id="PF00814">
    <property type="entry name" value="TsaD"/>
    <property type="match status" value="1"/>
</dbReference>
<feature type="binding site" evidence="8">
    <location>
        <position position="197"/>
    </location>
    <ligand>
        <name>Fe cation</name>
        <dbReference type="ChEBI" id="CHEBI:24875"/>
    </ligand>
</feature>
<dbReference type="InterPro" id="IPR043129">
    <property type="entry name" value="ATPase_NBD"/>
</dbReference>
<keyword evidence="4 8" id="KW-0479">Metal-binding</keyword>
<evidence type="ECO:0000313" key="11">
    <source>
        <dbReference type="EMBL" id="EDX77321.1"/>
    </source>
</evidence>
<evidence type="ECO:0000313" key="12">
    <source>
        <dbReference type="Proteomes" id="UP000003835"/>
    </source>
</evidence>
<keyword evidence="5 8" id="KW-0408">Iron</keyword>
<feature type="binding site" evidence="8">
    <location>
        <position position="389"/>
    </location>
    <ligand>
        <name>Fe cation</name>
        <dbReference type="ChEBI" id="CHEBI:24875"/>
    </ligand>
</feature>
<dbReference type="EC" id="2.3.1.234" evidence="8"/>
<keyword evidence="9" id="KW-0812">Transmembrane</keyword>
<evidence type="ECO:0000259" key="10">
    <source>
        <dbReference type="Pfam" id="PF00814"/>
    </source>
</evidence>
<feature type="domain" description="Gcp-like" evidence="10">
    <location>
        <begin position="106"/>
        <end position="395"/>
    </location>
</feature>
<feature type="binding site" evidence="8">
    <location>
        <position position="193"/>
    </location>
    <ligand>
        <name>Fe cation</name>
        <dbReference type="ChEBI" id="CHEBI:24875"/>
    </ligand>
</feature>
<keyword evidence="3 8" id="KW-0819">tRNA processing</keyword>
<dbReference type="SUPFAM" id="SSF53067">
    <property type="entry name" value="Actin-like ATPase domain"/>
    <property type="match status" value="2"/>
</dbReference>
<comment type="subcellular location">
    <subcellularLocation>
        <location evidence="8">Cytoplasm</location>
    </subcellularLocation>
</comment>
<evidence type="ECO:0000256" key="4">
    <source>
        <dbReference type="ARBA" id="ARBA00022723"/>
    </source>
</evidence>
<keyword evidence="12" id="KW-1185">Reference proteome</keyword>
<dbReference type="HAMAP" id="MF_01445">
    <property type="entry name" value="TsaD"/>
    <property type="match status" value="1"/>
</dbReference>
<dbReference type="CDD" id="cd24133">
    <property type="entry name" value="ASKHA_NBD_TsaD_bac"/>
    <property type="match status" value="1"/>
</dbReference>
<evidence type="ECO:0000256" key="7">
    <source>
        <dbReference type="ARBA" id="ARBA00048117"/>
    </source>
</evidence>
<dbReference type="PRINTS" id="PR00789">
    <property type="entry name" value="OSIALOPTASE"/>
</dbReference>
<keyword evidence="6 8" id="KW-0012">Acyltransferase</keyword>
<comment type="cofactor">
    <cofactor evidence="8">
        <name>Fe(2+)</name>
        <dbReference type="ChEBI" id="CHEBI:29033"/>
    </cofactor>
    <text evidence="8">Binds 1 Fe(2+) ion per subunit.</text>
</comment>
<keyword evidence="1 8" id="KW-0963">Cytoplasm</keyword>
<evidence type="ECO:0000256" key="8">
    <source>
        <dbReference type="HAMAP-Rule" id="MF_01445"/>
    </source>
</evidence>
<dbReference type="NCBIfam" id="TIGR03723">
    <property type="entry name" value="T6A_TsaD_YgjD"/>
    <property type="match status" value="1"/>
</dbReference>
<protein>
    <recommendedName>
        <fullName evidence="8">tRNA N6-adenosine threonylcarbamoyltransferase</fullName>
        <ecNumber evidence="8">2.3.1.234</ecNumber>
    </recommendedName>
    <alternativeName>
        <fullName evidence="8">N6-L-threonylcarbamoyladenine synthase</fullName>
        <shortName evidence="8">t(6)A synthase</shortName>
    </alternativeName>
    <alternativeName>
        <fullName evidence="8">t(6)A37 threonylcarbamoyladenosine biosynthesis protein TsaD</fullName>
    </alternativeName>
    <alternativeName>
        <fullName evidence="8">tRNA threonylcarbamoyladenosine biosynthesis protein TsaD</fullName>
    </alternativeName>
</protein>
<reference evidence="11 12" key="1">
    <citation type="submission" date="2008-07" db="EMBL/GenBank/DDBJ databases">
        <authorList>
            <person name="Tandeau de Marsac N."/>
            <person name="Ferriera S."/>
            <person name="Johnson J."/>
            <person name="Kravitz S."/>
            <person name="Beeson K."/>
            <person name="Sutton G."/>
            <person name="Rogers Y.-H."/>
            <person name="Friedman R."/>
            <person name="Frazier M."/>
            <person name="Venter J.C."/>
        </authorList>
    </citation>
    <scope>NUCLEOTIDE SEQUENCE [LARGE SCALE GENOMIC DNA]</scope>
    <source>
        <strain evidence="11 12">PCC 7420</strain>
    </source>
</reference>
<dbReference type="EMBL" id="DS989844">
    <property type="protein sequence ID" value="EDX77321.1"/>
    <property type="molecule type" value="Genomic_DNA"/>
</dbReference>
<dbReference type="PANTHER" id="PTHR11735:SF6">
    <property type="entry name" value="TRNA N6-ADENOSINE THREONYLCARBAMOYLTRANSFERASE, MITOCHONDRIAL"/>
    <property type="match status" value="1"/>
</dbReference>
<keyword evidence="11" id="KW-0645">Protease</keyword>
<dbReference type="Gene3D" id="3.30.420.40">
    <property type="match status" value="2"/>
</dbReference>
<dbReference type="AlphaFoldDB" id="B4VLW4"/>
<dbReference type="eggNOG" id="COG0533">
    <property type="taxonomic scope" value="Bacteria"/>
</dbReference>
<dbReference type="GO" id="GO:0008233">
    <property type="term" value="F:peptidase activity"/>
    <property type="evidence" value="ECO:0007669"/>
    <property type="project" value="UniProtKB-KW"/>
</dbReference>
<organism evidence="11 12">
    <name type="scientific">Coleofasciculus chthonoplastes PCC 7420</name>
    <dbReference type="NCBI Taxonomy" id="118168"/>
    <lineage>
        <taxon>Bacteria</taxon>
        <taxon>Bacillati</taxon>
        <taxon>Cyanobacteriota</taxon>
        <taxon>Cyanophyceae</taxon>
        <taxon>Coleofasciculales</taxon>
        <taxon>Coleofasciculaceae</taxon>
        <taxon>Coleofasciculus</taxon>
    </lineage>
</organism>
<evidence type="ECO:0000256" key="9">
    <source>
        <dbReference type="SAM" id="Phobius"/>
    </source>
</evidence>
<dbReference type="HOGENOM" id="CLU_023208_0_2_3"/>
<dbReference type="NCBIfam" id="TIGR00329">
    <property type="entry name" value="gcp_kae1"/>
    <property type="match status" value="1"/>
</dbReference>
<dbReference type="FunFam" id="3.30.420.40:FF:000012">
    <property type="entry name" value="tRNA N6-adenosine threonylcarbamoyltransferase"/>
    <property type="match status" value="1"/>
</dbReference>
<dbReference type="FunFam" id="3.30.420.40:FF:000040">
    <property type="entry name" value="tRNA N6-adenosine threonylcarbamoyltransferase"/>
    <property type="match status" value="1"/>
</dbReference>
<dbReference type="InterPro" id="IPR000905">
    <property type="entry name" value="Gcp-like_dom"/>
</dbReference>
<feature type="binding site" evidence="8">
    <location>
        <begin position="216"/>
        <end position="220"/>
    </location>
    <ligand>
        <name>substrate</name>
    </ligand>
</feature>
<accession>B4VLW4</accession>
<evidence type="ECO:0000256" key="2">
    <source>
        <dbReference type="ARBA" id="ARBA00022679"/>
    </source>
</evidence>
<name>B4VLW4_9CYAN</name>
<dbReference type="InterPro" id="IPR022450">
    <property type="entry name" value="TsaD"/>
</dbReference>
<keyword evidence="9" id="KW-0472">Membrane</keyword>
<dbReference type="GO" id="GO:0002949">
    <property type="term" value="P:tRNA threonylcarbamoyladenosine modification"/>
    <property type="evidence" value="ECO:0007669"/>
    <property type="project" value="UniProtKB-UniRule"/>
</dbReference>
<feature type="binding site" evidence="8">
    <location>
        <position position="249"/>
    </location>
    <ligand>
        <name>substrate</name>
    </ligand>
</feature>
<dbReference type="PROSITE" id="PS01016">
    <property type="entry name" value="GLYCOPROTEASE"/>
    <property type="match status" value="1"/>
</dbReference>
<feature type="binding site" evidence="8">
    <location>
        <position position="361"/>
    </location>
    <ligand>
        <name>substrate</name>
    </ligand>
</feature>
<evidence type="ECO:0000256" key="3">
    <source>
        <dbReference type="ARBA" id="ARBA00022694"/>
    </source>
</evidence>
<evidence type="ECO:0000256" key="5">
    <source>
        <dbReference type="ARBA" id="ARBA00023004"/>
    </source>
</evidence>
<dbReference type="Proteomes" id="UP000003835">
    <property type="component" value="Unassembled WGS sequence"/>
</dbReference>
<gene>
    <name evidence="8" type="primary">tsaD</name>
    <name evidence="11" type="ORF">MC7420_458</name>
</gene>